<name>A0A392RWN0_9FABA</name>
<evidence type="ECO:0000313" key="2">
    <source>
        <dbReference type="EMBL" id="MCI41041.1"/>
    </source>
</evidence>
<organism evidence="2 3">
    <name type="scientific">Trifolium medium</name>
    <dbReference type="NCBI Taxonomy" id="97028"/>
    <lineage>
        <taxon>Eukaryota</taxon>
        <taxon>Viridiplantae</taxon>
        <taxon>Streptophyta</taxon>
        <taxon>Embryophyta</taxon>
        <taxon>Tracheophyta</taxon>
        <taxon>Spermatophyta</taxon>
        <taxon>Magnoliopsida</taxon>
        <taxon>eudicotyledons</taxon>
        <taxon>Gunneridae</taxon>
        <taxon>Pentapetalae</taxon>
        <taxon>rosids</taxon>
        <taxon>fabids</taxon>
        <taxon>Fabales</taxon>
        <taxon>Fabaceae</taxon>
        <taxon>Papilionoideae</taxon>
        <taxon>50 kb inversion clade</taxon>
        <taxon>NPAAA clade</taxon>
        <taxon>Hologalegina</taxon>
        <taxon>IRL clade</taxon>
        <taxon>Trifolieae</taxon>
        <taxon>Trifolium</taxon>
    </lineage>
</organism>
<dbReference type="InterPro" id="IPR006927">
    <property type="entry name" value="DUF639"/>
</dbReference>
<protein>
    <submittedName>
        <fullName evidence="2">Uncharacterized protein</fullName>
    </submittedName>
</protein>
<sequence>ILFSVPFKYILSFPLFDMFTWELEFRKEMVKRFMKILRERWHAVPAAPVTVLPFENEESRPEVSLKKIENKSKSQGNQSSKSK</sequence>
<feature type="non-terminal residue" evidence="2">
    <location>
        <position position="1"/>
    </location>
</feature>
<dbReference type="AlphaFoldDB" id="A0A392RWN0"/>
<accession>A0A392RWN0</accession>
<dbReference type="PANTHER" id="PTHR31860:SF3">
    <property type="entry name" value="PROTEIN, PUTATIVE (DUF639)-RELATED"/>
    <property type="match status" value="1"/>
</dbReference>
<keyword evidence="3" id="KW-1185">Reference proteome</keyword>
<proteinExistence type="predicted"/>
<dbReference type="Pfam" id="PF04842">
    <property type="entry name" value="DUF639"/>
    <property type="match status" value="1"/>
</dbReference>
<feature type="compositionally biased region" description="Low complexity" evidence="1">
    <location>
        <begin position="73"/>
        <end position="83"/>
    </location>
</feature>
<evidence type="ECO:0000313" key="3">
    <source>
        <dbReference type="Proteomes" id="UP000265520"/>
    </source>
</evidence>
<dbReference type="PANTHER" id="PTHR31860">
    <property type="entry name" value="HEAT-INDUCIBLE TRANSCRIPTION REPRESSOR (DUF639)-RELATED"/>
    <property type="match status" value="1"/>
</dbReference>
<reference evidence="2 3" key="1">
    <citation type="journal article" date="2018" name="Front. Plant Sci.">
        <title>Red Clover (Trifolium pratense) and Zigzag Clover (T. medium) - A Picture of Genomic Similarities and Differences.</title>
        <authorList>
            <person name="Dluhosova J."/>
            <person name="Istvanek J."/>
            <person name="Nedelnik J."/>
            <person name="Repkova J."/>
        </authorList>
    </citation>
    <scope>NUCLEOTIDE SEQUENCE [LARGE SCALE GENOMIC DNA]</scope>
    <source>
        <strain evidence="3">cv. 10/8</strain>
        <tissue evidence="2">Leaf</tissue>
    </source>
</reference>
<dbReference type="EMBL" id="LXQA010287002">
    <property type="protein sequence ID" value="MCI41041.1"/>
    <property type="molecule type" value="Genomic_DNA"/>
</dbReference>
<comment type="caution">
    <text evidence="2">The sequence shown here is derived from an EMBL/GenBank/DDBJ whole genome shotgun (WGS) entry which is preliminary data.</text>
</comment>
<dbReference type="Proteomes" id="UP000265520">
    <property type="component" value="Unassembled WGS sequence"/>
</dbReference>
<feature type="compositionally biased region" description="Basic and acidic residues" evidence="1">
    <location>
        <begin position="58"/>
        <end position="72"/>
    </location>
</feature>
<evidence type="ECO:0000256" key="1">
    <source>
        <dbReference type="SAM" id="MobiDB-lite"/>
    </source>
</evidence>
<feature type="region of interest" description="Disordered" evidence="1">
    <location>
        <begin position="58"/>
        <end position="83"/>
    </location>
</feature>